<dbReference type="InterPro" id="IPR036812">
    <property type="entry name" value="NAD(P)_OxRdtase_dom_sf"/>
</dbReference>
<accession>A0A3B7QY04</accession>
<dbReference type="OrthoDB" id="9773828at2"/>
<dbReference type="InterPro" id="IPR023210">
    <property type="entry name" value="NADP_OxRdtase_dom"/>
</dbReference>
<gene>
    <name evidence="2" type="ORF">D3Y59_06210</name>
</gene>
<evidence type="ECO:0000313" key="3">
    <source>
        <dbReference type="Proteomes" id="UP000262802"/>
    </source>
</evidence>
<reference evidence="2 3" key="1">
    <citation type="submission" date="2018-09" db="EMBL/GenBank/DDBJ databases">
        <title>Hymenobacter medium sp. nov., isolated from R2A medium.</title>
        <authorList>
            <person name="Yingchao G."/>
        </authorList>
    </citation>
    <scope>NUCLEOTIDE SEQUENCE [LARGE SCALE GENOMIC DNA]</scope>
    <source>
        <strain evidence="3">sh-6</strain>
    </source>
</reference>
<dbReference type="SUPFAM" id="SSF51430">
    <property type="entry name" value="NAD(P)-linked oxidoreductase"/>
    <property type="match status" value="1"/>
</dbReference>
<dbReference type="GO" id="GO:0016491">
    <property type="term" value="F:oxidoreductase activity"/>
    <property type="evidence" value="ECO:0007669"/>
    <property type="project" value="InterPro"/>
</dbReference>
<protein>
    <submittedName>
        <fullName evidence="2">Aldo/keto reductase</fullName>
    </submittedName>
</protein>
<evidence type="ECO:0000259" key="1">
    <source>
        <dbReference type="Pfam" id="PF00248"/>
    </source>
</evidence>
<proteinExistence type="predicted"/>
<dbReference type="GO" id="GO:0005829">
    <property type="term" value="C:cytosol"/>
    <property type="evidence" value="ECO:0007669"/>
    <property type="project" value="TreeGrafter"/>
</dbReference>
<dbReference type="Pfam" id="PF00248">
    <property type="entry name" value="Aldo_ket_red"/>
    <property type="match status" value="1"/>
</dbReference>
<name>A0A3B7QY04_9BACT</name>
<dbReference type="PANTHER" id="PTHR42686:SF1">
    <property type="entry name" value="GH17980P-RELATED"/>
    <property type="match status" value="1"/>
</dbReference>
<dbReference type="CDD" id="cd19097">
    <property type="entry name" value="AKR_unchar"/>
    <property type="match status" value="1"/>
</dbReference>
<dbReference type="Gene3D" id="3.20.20.100">
    <property type="entry name" value="NADP-dependent oxidoreductase domain"/>
    <property type="match status" value="1"/>
</dbReference>
<evidence type="ECO:0000313" key="2">
    <source>
        <dbReference type="EMBL" id="AYA36684.1"/>
    </source>
</evidence>
<dbReference type="RefSeq" id="WP_119444262.1">
    <property type="nucleotide sequence ID" value="NZ_CP032317.1"/>
</dbReference>
<dbReference type="EMBL" id="CP032317">
    <property type="protein sequence ID" value="AYA36684.1"/>
    <property type="molecule type" value="Genomic_DNA"/>
</dbReference>
<dbReference type="InterPro" id="IPR020471">
    <property type="entry name" value="AKR"/>
</dbReference>
<dbReference type="PANTHER" id="PTHR42686">
    <property type="entry name" value="GH17980P-RELATED"/>
    <property type="match status" value="1"/>
</dbReference>
<dbReference type="AlphaFoldDB" id="A0A3B7QY04"/>
<dbReference type="KEGG" id="hyh:D3Y59_06210"/>
<sequence length="296" mass="31976">MTADAFISRLALGTAQFGLAYGINNTLGRPTDEVVHRTLAEAQAAGIALLDTAAAYGDSETRLGQWLSKQPTTAFEIVTKVGAAPASEVLGSVQASLARLQQPQVYGVLFHDFGALQLQPEAWQGLLAARAAGYTQRIGVSLYHPWQAEWLLEHGYQPQLVQVPYNVLDQRFASLLPSLANEGIEVHGRSAFLQGLLLRPLHTLPAFFEPLQPKLAQMRAVVAEVGVPLEAALLLFAATAPGMSRVVIGVDSPENLQANLAAGAYLPQFGQLREQLQAFAEPTDTYILPYAWPTPR</sequence>
<feature type="domain" description="NADP-dependent oxidoreductase" evidence="1">
    <location>
        <begin position="9"/>
        <end position="263"/>
    </location>
</feature>
<keyword evidence="3" id="KW-1185">Reference proteome</keyword>
<organism evidence="2 3">
    <name type="scientific">Hymenobacter oligotrophus</name>
    <dbReference type="NCBI Taxonomy" id="2319843"/>
    <lineage>
        <taxon>Bacteria</taxon>
        <taxon>Pseudomonadati</taxon>
        <taxon>Bacteroidota</taxon>
        <taxon>Cytophagia</taxon>
        <taxon>Cytophagales</taxon>
        <taxon>Hymenobacteraceae</taxon>
        <taxon>Hymenobacter</taxon>
    </lineage>
</organism>
<dbReference type="Proteomes" id="UP000262802">
    <property type="component" value="Chromosome"/>
</dbReference>